<sequence>MKIPTNKIRKVQITLYQEYEPIIIKGLHVFSQRMLARQQLCTYCKRKWPLPKRTPACRGKMVTPHDGGRCILPPLTFGNFLPPEFQFIPEEVEDSSLEVDSPTSVHLRSFGTSCPNRKLQFSGVSTATIPQVKKEF</sequence>
<reference evidence="1 2" key="1">
    <citation type="journal article" date="2021" name="bioRxiv">
        <title>Chromosome-scale and haplotype-resolved genome assembly of a tetraploid potato cultivar.</title>
        <authorList>
            <person name="Sun H."/>
            <person name="Jiao W.-B."/>
            <person name="Krause K."/>
            <person name="Campoy J.A."/>
            <person name="Goel M."/>
            <person name="Folz-Donahue K."/>
            <person name="Kukat C."/>
            <person name="Huettel B."/>
            <person name="Schneeberger K."/>
        </authorList>
    </citation>
    <scope>NUCLEOTIDE SEQUENCE [LARGE SCALE GENOMIC DNA]</scope>
    <source>
        <strain evidence="1">SolTubOtavaFocal</strain>
        <tissue evidence="1">Leaves</tissue>
    </source>
</reference>
<protein>
    <submittedName>
        <fullName evidence="1">Uncharacterized protein</fullName>
    </submittedName>
</protein>
<dbReference type="EMBL" id="JAIVGD010000003">
    <property type="protein sequence ID" value="KAH0776425.1"/>
    <property type="molecule type" value="Genomic_DNA"/>
</dbReference>
<evidence type="ECO:0000313" key="1">
    <source>
        <dbReference type="EMBL" id="KAH0776425.1"/>
    </source>
</evidence>
<gene>
    <name evidence="1" type="ORF">KY290_007836</name>
</gene>
<name>A0ABQ7W6Q0_SOLTU</name>
<organism evidence="1 2">
    <name type="scientific">Solanum tuberosum</name>
    <name type="common">Potato</name>
    <dbReference type="NCBI Taxonomy" id="4113"/>
    <lineage>
        <taxon>Eukaryota</taxon>
        <taxon>Viridiplantae</taxon>
        <taxon>Streptophyta</taxon>
        <taxon>Embryophyta</taxon>
        <taxon>Tracheophyta</taxon>
        <taxon>Spermatophyta</taxon>
        <taxon>Magnoliopsida</taxon>
        <taxon>eudicotyledons</taxon>
        <taxon>Gunneridae</taxon>
        <taxon>Pentapetalae</taxon>
        <taxon>asterids</taxon>
        <taxon>lamiids</taxon>
        <taxon>Solanales</taxon>
        <taxon>Solanaceae</taxon>
        <taxon>Solanoideae</taxon>
        <taxon>Solaneae</taxon>
        <taxon>Solanum</taxon>
    </lineage>
</organism>
<comment type="caution">
    <text evidence="1">The sequence shown here is derived from an EMBL/GenBank/DDBJ whole genome shotgun (WGS) entry which is preliminary data.</text>
</comment>
<keyword evidence="2" id="KW-1185">Reference proteome</keyword>
<evidence type="ECO:0000313" key="2">
    <source>
        <dbReference type="Proteomes" id="UP000826656"/>
    </source>
</evidence>
<accession>A0ABQ7W6Q0</accession>
<proteinExistence type="predicted"/>
<dbReference type="Proteomes" id="UP000826656">
    <property type="component" value="Unassembled WGS sequence"/>
</dbReference>